<evidence type="ECO:0000256" key="2">
    <source>
        <dbReference type="ARBA" id="ARBA00022692"/>
    </source>
</evidence>
<feature type="transmembrane region" description="Helical" evidence="5">
    <location>
        <begin position="156"/>
        <end position="180"/>
    </location>
</feature>
<evidence type="ECO:0000256" key="3">
    <source>
        <dbReference type="ARBA" id="ARBA00022989"/>
    </source>
</evidence>
<keyword evidence="4 5" id="KW-0472">Membrane</keyword>
<protein>
    <submittedName>
        <fullName evidence="6">Protein RTM1</fullName>
    </submittedName>
</protein>
<evidence type="ECO:0000313" key="7">
    <source>
        <dbReference type="Proteomes" id="UP000190776"/>
    </source>
</evidence>
<evidence type="ECO:0000313" key="6">
    <source>
        <dbReference type="EMBL" id="OMP88523.1"/>
    </source>
</evidence>
<feature type="transmembrane region" description="Helical" evidence="5">
    <location>
        <begin position="233"/>
        <end position="252"/>
    </location>
</feature>
<keyword evidence="2 5" id="KW-0812">Transmembrane</keyword>
<accession>A0A1S8BMT1</accession>
<dbReference type="OrthoDB" id="3358017at2759"/>
<evidence type="ECO:0000256" key="1">
    <source>
        <dbReference type="ARBA" id="ARBA00004141"/>
    </source>
</evidence>
<feature type="transmembrane region" description="Helical" evidence="5">
    <location>
        <begin position="42"/>
        <end position="61"/>
    </location>
</feature>
<dbReference type="InterPro" id="IPR007568">
    <property type="entry name" value="RTA1"/>
</dbReference>
<proteinExistence type="predicted"/>
<feature type="transmembrane region" description="Helical" evidence="5">
    <location>
        <begin position="122"/>
        <end position="144"/>
    </location>
</feature>
<gene>
    <name evidence="6" type="ORF">BK809_0005242</name>
</gene>
<dbReference type="Proteomes" id="UP000190776">
    <property type="component" value="Unassembled WGS sequence"/>
</dbReference>
<keyword evidence="3 5" id="KW-1133">Transmembrane helix</keyword>
<organism evidence="6 7">
    <name type="scientific">Diplodia seriata</name>
    <dbReference type="NCBI Taxonomy" id="420778"/>
    <lineage>
        <taxon>Eukaryota</taxon>
        <taxon>Fungi</taxon>
        <taxon>Dikarya</taxon>
        <taxon>Ascomycota</taxon>
        <taxon>Pezizomycotina</taxon>
        <taxon>Dothideomycetes</taxon>
        <taxon>Dothideomycetes incertae sedis</taxon>
        <taxon>Botryosphaeriales</taxon>
        <taxon>Botryosphaeriaceae</taxon>
        <taxon>Diplodia</taxon>
    </lineage>
</organism>
<dbReference type="PANTHER" id="PTHR31465">
    <property type="entry name" value="PROTEIN RTA1-RELATED"/>
    <property type="match status" value="1"/>
</dbReference>
<dbReference type="PANTHER" id="PTHR31465:SF1">
    <property type="entry name" value="PROTEIN RTA1-RELATED"/>
    <property type="match status" value="1"/>
</dbReference>
<sequence length="286" mass="30796">MPGSTQQFFAQYEPSLAAAITVTALFAITTAVHIAQITRHRTLYFIPFAIGGICEIAGYIARSIAAAQYPNTGKAPYIAQTILPLMAPSQFAAAMYMLLGCVIRTTDGGALCLVRASWLTKIITVGDIASGIIQSIGGITMATAASKTAMERGEDYIALGLAVQLVVLCMFAAASVHYGVRLRNNPTVASRYVCWQSNMGVLYLTIGLILVRTVFRLVEYVQGDAGILRSSEIYLYVLDAALMLSVMLAFNLKHPSTLAVRAQPVPTESDEVSESNVFLLQERGTK</sequence>
<dbReference type="GO" id="GO:0016020">
    <property type="term" value="C:membrane"/>
    <property type="evidence" value="ECO:0007669"/>
    <property type="project" value="UniProtKB-SubCell"/>
</dbReference>
<evidence type="ECO:0000256" key="4">
    <source>
        <dbReference type="ARBA" id="ARBA00023136"/>
    </source>
</evidence>
<dbReference type="STRING" id="420778.A0A1S8BMT1"/>
<name>A0A1S8BMT1_9PEZI</name>
<reference evidence="6 7" key="1">
    <citation type="submission" date="2017-01" db="EMBL/GenBank/DDBJ databases">
        <title>Draft genome sequence of Diplodia seriata F98.1, a fungal species involved in grapevine trunk diseases.</title>
        <authorList>
            <person name="Robert-Siegwald G."/>
            <person name="Vallet J."/>
            <person name="Abou-Mansour E."/>
            <person name="Xu J."/>
            <person name="Rey P."/>
            <person name="Bertsch C."/>
            <person name="Rego C."/>
            <person name="Larignon P."/>
            <person name="Fontaine F."/>
            <person name="Lebrun M.-H."/>
        </authorList>
    </citation>
    <scope>NUCLEOTIDE SEQUENCE [LARGE SCALE GENOMIC DNA]</scope>
    <source>
        <strain evidence="6 7">F98.1</strain>
    </source>
</reference>
<dbReference type="EMBL" id="MSZU01000074">
    <property type="protein sequence ID" value="OMP88523.1"/>
    <property type="molecule type" value="Genomic_DNA"/>
</dbReference>
<dbReference type="Pfam" id="PF04479">
    <property type="entry name" value="RTA1"/>
    <property type="match status" value="1"/>
</dbReference>
<dbReference type="AlphaFoldDB" id="A0A1S8BMT1"/>
<feature type="transmembrane region" description="Helical" evidence="5">
    <location>
        <begin position="81"/>
        <end position="102"/>
    </location>
</feature>
<evidence type="ECO:0000256" key="5">
    <source>
        <dbReference type="SAM" id="Phobius"/>
    </source>
</evidence>
<feature type="transmembrane region" description="Helical" evidence="5">
    <location>
        <begin position="16"/>
        <end position="35"/>
    </location>
</feature>
<feature type="transmembrane region" description="Helical" evidence="5">
    <location>
        <begin position="201"/>
        <end position="221"/>
    </location>
</feature>
<comment type="subcellular location">
    <subcellularLocation>
        <location evidence="1">Membrane</location>
        <topology evidence="1">Multi-pass membrane protein</topology>
    </subcellularLocation>
</comment>
<comment type="caution">
    <text evidence="6">The sequence shown here is derived from an EMBL/GenBank/DDBJ whole genome shotgun (WGS) entry which is preliminary data.</text>
</comment>